<dbReference type="InterPro" id="IPR000477">
    <property type="entry name" value="RT_dom"/>
</dbReference>
<dbReference type="AlphaFoldDB" id="A0AB33IT67"/>
<proteinExistence type="predicted"/>
<gene>
    <name evidence="2" type="ORF">GTC17253_11490</name>
</gene>
<dbReference type="CDD" id="cd01646">
    <property type="entry name" value="RT_Bac_retron_I"/>
    <property type="match status" value="1"/>
</dbReference>
<sequence>MSNFAKNKLQYECMRRKSIIEMSHEEAKVFFLKDESYCNIDLPEYFSFAKLLGKISKAVDKAQDVSTFYSESNLRNCEKVNHILFANKDGKLSWRPLQIIHPFLYVLLVKEITEEANWKKLLGRFHDFQSNEKIKCFSIPVEARSKQSDKAEQILQWWENIEQESINQSLDYKFSYDTDIADCYGSLYTHSIAWAIETIDIAKKQRDGNLLGNKIDTHIRNMQYGQTNGIPQGSVLMDFIAEIILGYIDELLAVEISKNKIENYNIFRYRDDYKIFVNAPNDGEVILRLLSEIIVPFGLKLNSSKTRENKNIISSSVKPDKLSWFQLNQGDIILQKQFLLIHQHSLMYLNSGSVARGLTELNKKISDKEKSIQIISITVDIMLHNPKAIPVCCSIISKILKNTEEKMKLSISNKIYKRLMETPNSEFAQIWLQRMLKDSVDKFCFKEALCSIVRGESIDIWDNSWFSGNNRIKKLILPTSIFDKTIFAKMDEMIKDDEVDIFTHSL</sequence>
<evidence type="ECO:0000259" key="1">
    <source>
        <dbReference type="PROSITE" id="PS50878"/>
    </source>
</evidence>
<dbReference type="EMBL" id="AP035785">
    <property type="protein sequence ID" value="BFO71183.1"/>
    <property type="molecule type" value="Genomic_DNA"/>
</dbReference>
<evidence type="ECO:0000313" key="2">
    <source>
        <dbReference type="EMBL" id="BFO71183.1"/>
    </source>
</evidence>
<protein>
    <recommendedName>
        <fullName evidence="1">Reverse transcriptase domain-containing protein</fullName>
    </recommendedName>
</protein>
<feature type="domain" description="Reverse transcriptase" evidence="1">
    <location>
        <begin position="1"/>
        <end position="329"/>
    </location>
</feature>
<name>A0AB33IT67_9BACT</name>
<organism evidence="2">
    <name type="scientific">Prevotella sp. GTC17253</name>
    <dbReference type="NCBI Taxonomy" id="3236793"/>
    <lineage>
        <taxon>Bacteria</taxon>
        <taxon>Pseudomonadati</taxon>
        <taxon>Bacteroidota</taxon>
        <taxon>Bacteroidia</taxon>
        <taxon>Bacteroidales</taxon>
        <taxon>Prevotellaceae</taxon>
        <taxon>Prevotella</taxon>
    </lineage>
</organism>
<dbReference type="PROSITE" id="PS50878">
    <property type="entry name" value="RT_POL"/>
    <property type="match status" value="1"/>
</dbReference>
<reference evidence="2" key="1">
    <citation type="submission" date="2024-07" db="EMBL/GenBank/DDBJ databases">
        <title>Complete genome sequence of Prevotella sp. YM-2024 GTC17253.</title>
        <authorList>
            <person name="Hayashi M."/>
            <person name="Muto Y."/>
            <person name="Tanaka K."/>
            <person name="Niwa H."/>
        </authorList>
    </citation>
    <scope>NUCLEOTIDE SEQUENCE</scope>
    <source>
        <strain evidence="2">GTC17253</strain>
    </source>
</reference>
<accession>A0AB33IT67</accession>
<dbReference type="Pfam" id="PF00078">
    <property type="entry name" value="RVT_1"/>
    <property type="match status" value="1"/>
</dbReference>